<proteinExistence type="predicted"/>
<evidence type="ECO:0000313" key="2">
    <source>
        <dbReference type="Proteomes" id="UP001273531"/>
    </source>
</evidence>
<dbReference type="Gene3D" id="3.40.50.2300">
    <property type="match status" value="1"/>
</dbReference>
<dbReference type="RefSeq" id="WP_317225081.1">
    <property type="nucleotide sequence ID" value="NZ_JAWJEJ010000001.1"/>
</dbReference>
<accession>A0ABU3Y3A8</accession>
<dbReference type="InterPro" id="IPR012337">
    <property type="entry name" value="RNaseH-like_sf"/>
</dbReference>
<organism evidence="1 2">
    <name type="scientific">Sphingomonas agrestis</name>
    <dbReference type="NCBI Taxonomy" id="3080540"/>
    <lineage>
        <taxon>Bacteria</taxon>
        <taxon>Pseudomonadati</taxon>
        <taxon>Pseudomonadota</taxon>
        <taxon>Alphaproteobacteria</taxon>
        <taxon>Sphingomonadales</taxon>
        <taxon>Sphingomonadaceae</taxon>
        <taxon>Sphingomonas</taxon>
    </lineage>
</organism>
<gene>
    <name evidence="1" type="ORF">RZN05_02680</name>
</gene>
<dbReference type="InterPro" id="IPR036397">
    <property type="entry name" value="RNaseH_sf"/>
</dbReference>
<dbReference type="EMBL" id="JAWJEJ010000001">
    <property type="protein sequence ID" value="MDV3455875.1"/>
    <property type="molecule type" value="Genomic_DNA"/>
</dbReference>
<name>A0ABU3Y3A8_9SPHN</name>
<comment type="caution">
    <text evidence="1">The sequence shown here is derived from an EMBL/GenBank/DDBJ whole genome shotgun (WGS) entry which is preliminary data.</text>
</comment>
<protein>
    <recommendedName>
        <fullName evidence="3">Nuclease PIN</fullName>
    </recommendedName>
</protein>
<sequence>MSSEIGATIALPEPELLFSAERESYRDIHPLRGLARYGPYSNSFFVSNPIQIATIAPFGESHRLNEFMRDLDQSFRPTERTDYLPDWPGFSKVFGTRKAAADKSCRVELDRDLDELLRDSELPHLVLVERLVRAIQQIEAHRTAFDVLFVYLPERWGAAFRGVEDDFDLHDHLKAYTAAHAIPLQIVREGRALSYPCKASVMWRIGLALYAKAGGVPWKLADVEPDTAYIGLSYAVRPVETDKPRFVTCCSQVFDADGAGLEFIAYDADATEMQVQRDNPFLSRHEMFRVITRSMLLYRRRHGGASPRRVMIHKSTEFREEEALGCFDALPTCNEIDLVQVVGDVGWRGAKWDRDRKDPEKQLADRFPVRRGSLIGIGDREALLWIHGAVELNQRTHFQGGKSTPQPIKLVRHAGHGGWEDTARAALALSKMNWNNDNLYDTLPVTMSYAQVLARVLKRMPLLGSSAFHFRYFM</sequence>
<dbReference type="CDD" id="cd04659">
    <property type="entry name" value="Piwi_piwi-like_ProArk"/>
    <property type="match status" value="1"/>
</dbReference>
<reference evidence="1 2" key="1">
    <citation type="submission" date="2023-10" db="EMBL/GenBank/DDBJ databases">
        <title>Sphingomonas sp. HF-S4 16S ribosomal RNA gene Genome sequencing and assembly.</title>
        <authorList>
            <person name="Lee H."/>
        </authorList>
    </citation>
    <scope>NUCLEOTIDE SEQUENCE [LARGE SCALE GENOMIC DNA]</scope>
    <source>
        <strain evidence="1 2">HF-S4</strain>
    </source>
</reference>
<dbReference type="SUPFAM" id="SSF53098">
    <property type="entry name" value="Ribonuclease H-like"/>
    <property type="match status" value="1"/>
</dbReference>
<keyword evidence="2" id="KW-1185">Reference proteome</keyword>
<dbReference type="Gene3D" id="3.30.420.10">
    <property type="entry name" value="Ribonuclease H-like superfamily/Ribonuclease H"/>
    <property type="match status" value="1"/>
</dbReference>
<dbReference type="Proteomes" id="UP001273531">
    <property type="component" value="Unassembled WGS sequence"/>
</dbReference>
<evidence type="ECO:0008006" key="3">
    <source>
        <dbReference type="Google" id="ProtNLM"/>
    </source>
</evidence>
<evidence type="ECO:0000313" key="1">
    <source>
        <dbReference type="EMBL" id="MDV3455875.1"/>
    </source>
</evidence>